<name>A0A964E524_9PROT</name>
<dbReference type="Pfam" id="PF20112">
    <property type="entry name" value="DUF6502"/>
    <property type="match status" value="1"/>
</dbReference>
<dbReference type="Proteomes" id="UP000721844">
    <property type="component" value="Unassembled WGS sequence"/>
</dbReference>
<gene>
    <name evidence="1" type="ORF">ACELLULO517_14980</name>
</gene>
<comment type="caution">
    <text evidence="1">The sequence shown here is derived from an EMBL/GenBank/DDBJ whole genome shotgun (WGS) entry which is preliminary data.</text>
</comment>
<organism evidence="1 2">
    <name type="scientific">Acidisoma cellulosilyticum</name>
    <dbReference type="NCBI Taxonomy" id="2802395"/>
    <lineage>
        <taxon>Bacteria</taxon>
        <taxon>Pseudomonadati</taxon>
        <taxon>Pseudomonadota</taxon>
        <taxon>Alphaproteobacteria</taxon>
        <taxon>Acetobacterales</taxon>
        <taxon>Acidocellaceae</taxon>
        <taxon>Acidisoma</taxon>
    </lineage>
</organism>
<sequence>MNPHTLPTEAILNASAHLLRPLVRLMLRVGITFPVLAERLRMLFVEVAASSIEQDKARTDSRLSLATGIHRKEIRRLREAGGGAPVPALREPSSVTLTSALIARWLATPTDDVWLLPRSAASGPSFDALVRSVTTDVRPRAVLDEFLAQGIVTLEAGDRVRLNMQAFIPAPGAEAQLFYFGRNLHDHIAAAAANVLSTDHAPFPDLSLHYDRLSTGAADALDAAARAASARLMQDINRQAAAIAAADDASPKSGPTRRVNFGIYLYVEDEQGKEERS</sequence>
<evidence type="ECO:0000313" key="1">
    <source>
        <dbReference type="EMBL" id="MCB8881553.1"/>
    </source>
</evidence>
<proteinExistence type="predicted"/>
<keyword evidence="2" id="KW-1185">Reference proteome</keyword>
<dbReference type="AlphaFoldDB" id="A0A964E524"/>
<accession>A0A964E524</accession>
<dbReference type="InterPro" id="IPR045445">
    <property type="entry name" value="DUF6502"/>
</dbReference>
<dbReference type="EMBL" id="JAESVA010000005">
    <property type="protein sequence ID" value="MCB8881553.1"/>
    <property type="molecule type" value="Genomic_DNA"/>
</dbReference>
<dbReference type="RefSeq" id="WP_227308225.1">
    <property type="nucleotide sequence ID" value="NZ_JAESVA010000005.1"/>
</dbReference>
<protein>
    <submittedName>
        <fullName evidence="1">Uncharacterized protein</fullName>
    </submittedName>
</protein>
<evidence type="ECO:0000313" key="2">
    <source>
        <dbReference type="Proteomes" id="UP000721844"/>
    </source>
</evidence>
<reference evidence="1 2" key="1">
    <citation type="journal article" date="2021" name="Microorganisms">
        <title>Acidisoma silvae sp. nov. and Acidisomacellulosilytica sp. nov., Two Acidophilic Bacteria Isolated from Decaying Wood, Hydrolyzing Cellulose and Producing Poly-3-hydroxybutyrate.</title>
        <authorList>
            <person name="Mieszkin S."/>
            <person name="Pouder E."/>
            <person name="Uroz S."/>
            <person name="Simon-Colin C."/>
            <person name="Alain K."/>
        </authorList>
    </citation>
    <scope>NUCLEOTIDE SEQUENCE [LARGE SCALE GENOMIC DNA]</scope>
    <source>
        <strain evidence="1 2">HW T5.17</strain>
    </source>
</reference>